<dbReference type="InterPro" id="IPR036097">
    <property type="entry name" value="HisK_dim/P_sf"/>
</dbReference>
<dbReference type="AlphaFoldDB" id="A0A2H3NKK2"/>
<evidence type="ECO:0000313" key="5">
    <source>
        <dbReference type="EMBL" id="PEN06464.1"/>
    </source>
</evidence>
<dbReference type="Pfam" id="PF00512">
    <property type="entry name" value="HisKA"/>
    <property type="match status" value="1"/>
</dbReference>
<evidence type="ECO:0000313" key="6">
    <source>
        <dbReference type="Proteomes" id="UP000221024"/>
    </source>
</evidence>
<sequence length="95" mass="10853">MAHCTRRFFLTRPPPPMANYPDADALHRVLSEIIHDVNNPLSIIHGNAQFLIEVAKEEGDDSPVQEALRDIHDATNQLSKRLERLEDLRDELEGE</sequence>
<evidence type="ECO:0000256" key="1">
    <source>
        <dbReference type="ARBA" id="ARBA00000085"/>
    </source>
</evidence>
<evidence type="ECO:0000256" key="2">
    <source>
        <dbReference type="ARBA" id="ARBA00012438"/>
    </source>
</evidence>
<dbReference type="GO" id="GO:0000155">
    <property type="term" value="F:phosphorelay sensor kinase activity"/>
    <property type="evidence" value="ECO:0007669"/>
    <property type="project" value="InterPro"/>
</dbReference>
<dbReference type="EC" id="2.7.13.3" evidence="2"/>
<evidence type="ECO:0000256" key="3">
    <source>
        <dbReference type="SAM" id="Coils"/>
    </source>
</evidence>
<gene>
    <name evidence="5" type="ORF">CRI93_09280</name>
</gene>
<dbReference type="CDD" id="cd00082">
    <property type="entry name" value="HisKA"/>
    <property type="match status" value="1"/>
</dbReference>
<dbReference type="SUPFAM" id="SSF47384">
    <property type="entry name" value="Homodimeric domain of signal transducing histidine kinase"/>
    <property type="match status" value="1"/>
</dbReference>
<dbReference type="Gene3D" id="1.10.287.130">
    <property type="match status" value="1"/>
</dbReference>
<dbReference type="SMART" id="SM00388">
    <property type="entry name" value="HisKA"/>
    <property type="match status" value="1"/>
</dbReference>
<dbReference type="EMBL" id="PDEP01000008">
    <property type="protein sequence ID" value="PEN06464.1"/>
    <property type="molecule type" value="Genomic_DNA"/>
</dbReference>
<keyword evidence="5" id="KW-0808">Transferase</keyword>
<dbReference type="Proteomes" id="UP000221024">
    <property type="component" value="Unassembled WGS sequence"/>
</dbReference>
<feature type="coiled-coil region" evidence="3">
    <location>
        <begin position="68"/>
        <end position="95"/>
    </location>
</feature>
<name>A0A2H3NKK2_9BACT</name>
<feature type="domain" description="Signal transduction histidine kinase dimerisation/phosphoacceptor" evidence="4">
    <location>
        <begin position="25"/>
        <end position="94"/>
    </location>
</feature>
<dbReference type="OrthoDB" id="1495632at2"/>
<proteinExistence type="predicted"/>
<keyword evidence="6" id="KW-1185">Reference proteome</keyword>
<keyword evidence="5" id="KW-0418">Kinase</keyword>
<accession>A0A2H3NKK2</accession>
<comment type="caution">
    <text evidence="5">The sequence shown here is derived from an EMBL/GenBank/DDBJ whole genome shotgun (WGS) entry which is preliminary data.</text>
</comment>
<reference evidence="5 6" key="1">
    <citation type="submission" date="2017-10" db="EMBL/GenBank/DDBJ databases">
        <title>Draft genome of Longimonas halophila.</title>
        <authorList>
            <person name="Goh K.M."/>
            <person name="Shamsir M.S."/>
            <person name="Lim S.W."/>
        </authorList>
    </citation>
    <scope>NUCLEOTIDE SEQUENCE [LARGE SCALE GENOMIC DNA]</scope>
    <source>
        <strain evidence="5 6">KCTC 42399</strain>
    </source>
</reference>
<comment type="catalytic activity">
    <reaction evidence="1">
        <text>ATP + protein L-histidine = ADP + protein N-phospho-L-histidine.</text>
        <dbReference type="EC" id="2.7.13.3"/>
    </reaction>
</comment>
<protein>
    <recommendedName>
        <fullName evidence="2">histidine kinase</fullName>
        <ecNumber evidence="2">2.7.13.3</ecNumber>
    </recommendedName>
</protein>
<keyword evidence="3" id="KW-0175">Coiled coil</keyword>
<dbReference type="InterPro" id="IPR003661">
    <property type="entry name" value="HisK_dim/P_dom"/>
</dbReference>
<organism evidence="5 6">
    <name type="scientific">Longimonas halophila</name>
    <dbReference type="NCBI Taxonomy" id="1469170"/>
    <lineage>
        <taxon>Bacteria</taxon>
        <taxon>Pseudomonadati</taxon>
        <taxon>Rhodothermota</taxon>
        <taxon>Rhodothermia</taxon>
        <taxon>Rhodothermales</taxon>
        <taxon>Salisaetaceae</taxon>
        <taxon>Longimonas</taxon>
    </lineage>
</organism>
<evidence type="ECO:0000259" key="4">
    <source>
        <dbReference type="SMART" id="SM00388"/>
    </source>
</evidence>